<protein>
    <recommendedName>
        <fullName evidence="2">MoaF-like domain-containing protein</fullName>
    </recommendedName>
</protein>
<dbReference type="Pfam" id="PF22036">
    <property type="entry name" value="MoaF_like"/>
    <property type="match status" value="1"/>
</dbReference>
<comment type="caution">
    <text evidence="3">The sequence shown here is derived from an EMBL/GenBank/DDBJ whole genome shotgun (WGS) entry which is preliminary data.</text>
</comment>
<name>A0ABX0U9Y7_9FLAO</name>
<gene>
    <name evidence="3" type="ORF">FHR24_002102</name>
</gene>
<evidence type="ECO:0000313" key="4">
    <source>
        <dbReference type="Proteomes" id="UP000745859"/>
    </source>
</evidence>
<dbReference type="RefSeq" id="WP_167188077.1">
    <property type="nucleotide sequence ID" value="NZ_JAASQL010000002.1"/>
</dbReference>
<accession>A0ABX0U9Y7</accession>
<evidence type="ECO:0000259" key="2">
    <source>
        <dbReference type="Pfam" id="PF22036"/>
    </source>
</evidence>
<dbReference type="Gene3D" id="2.40.128.20">
    <property type="match status" value="1"/>
</dbReference>
<evidence type="ECO:0000313" key="3">
    <source>
        <dbReference type="EMBL" id="NIJ45634.1"/>
    </source>
</evidence>
<feature type="chain" id="PRO_5046167876" description="MoaF-like domain-containing protein" evidence="1">
    <location>
        <begin position="22"/>
        <end position="149"/>
    </location>
</feature>
<dbReference type="Proteomes" id="UP000745859">
    <property type="component" value="Unassembled WGS sequence"/>
</dbReference>
<sequence>MKTKIITFICAFLFSIGISVAQNKKAEDYKFNFNEPEHFIDGYSLNYQYQNGTAIHMEFKDGKASYEWINRPRKGHGNKDIPYRSSKLGNNIYLVNWHETEIKDYLTIVFDFNKMTIHSSIIVGYENKPNRKLRTVFKSGIIDHLTLSK</sequence>
<proteinExistence type="predicted"/>
<keyword evidence="4" id="KW-1185">Reference proteome</keyword>
<feature type="signal peptide" evidence="1">
    <location>
        <begin position="1"/>
        <end position="21"/>
    </location>
</feature>
<organism evidence="3 4">
    <name type="scientific">Wenyingzhuangia heitensis</name>
    <dbReference type="NCBI Taxonomy" id="1487859"/>
    <lineage>
        <taxon>Bacteria</taxon>
        <taxon>Pseudomonadati</taxon>
        <taxon>Bacteroidota</taxon>
        <taxon>Flavobacteriia</taxon>
        <taxon>Flavobacteriales</taxon>
        <taxon>Flavobacteriaceae</taxon>
        <taxon>Wenyingzhuangia</taxon>
    </lineage>
</organism>
<evidence type="ECO:0000256" key="1">
    <source>
        <dbReference type="SAM" id="SignalP"/>
    </source>
</evidence>
<keyword evidence="1" id="KW-0732">Signal</keyword>
<dbReference type="InterPro" id="IPR053892">
    <property type="entry name" value="MoaF-like"/>
</dbReference>
<dbReference type="InterPro" id="IPR012674">
    <property type="entry name" value="Calycin"/>
</dbReference>
<feature type="domain" description="MoaF-like" evidence="2">
    <location>
        <begin position="42"/>
        <end position="123"/>
    </location>
</feature>
<dbReference type="EMBL" id="JAASQL010000002">
    <property type="protein sequence ID" value="NIJ45634.1"/>
    <property type="molecule type" value="Genomic_DNA"/>
</dbReference>
<reference evidence="3 4" key="1">
    <citation type="submission" date="2020-03" db="EMBL/GenBank/DDBJ databases">
        <title>Genomic Encyclopedia of Type Strains, Phase IV (KMG-IV): sequencing the most valuable type-strain genomes for metagenomic binning, comparative biology and taxonomic classification.</title>
        <authorList>
            <person name="Goeker M."/>
        </authorList>
    </citation>
    <scope>NUCLEOTIDE SEQUENCE [LARGE SCALE GENOMIC DNA]</scope>
    <source>
        <strain evidence="3 4">DSM 101599</strain>
    </source>
</reference>